<feature type="transmembrane region" description="Helical" evidence="12">
    <location>
        <begin position="461"/>
        <end position="480"/>
    </location>
</feature>
<dbReference type="GO" id="GO:0016020">
    <property type="term" value="C:membrane"/>
    <property type="evidence" value="ECO:0007669"/>
    <property type="project" value="UniProtKB-SubCell"/>
</dbReference>
<feature type="region of interest" description="Disordered" evidence="11">
    <location>
        <begin position="1"/>
        <end position="47"/>
    </location>
</feature>
<feature type="transmembrane region" description="Helical" evidence="12">
    <location>
        <begin position="322"/>
        <end position="343"/>
    </location>
</feature>
<evidence type="ECO:0000259" key="13">
    <source>
        <dbReference type="Pfam" id="PF01246"/>
    </source>
</evidence>
<feature type="transmembrane region" description="Helical" evidence="12">
    <location>
        <begin position="157"/>
        <end position="179"/>
    </location>
</feature>
<feature type="transmembrane region" description="Helical" evidence="12">
    <location>
        <begin position="230"/>
        <end position="251"/>
    </location>
</feature>
<evidence type="ECO:0000256" key="7">
    <source>
        <dbReference type="ARBA" id="ARBA00022980"/>
    </source>
</evidence>
<evidence type="ECO:0000256" key="6">
    <source>
        <dbReference type="ARBA" id="ARBA00022970"/>
    </source>
</evidence>
<dbReference type="AlphaFoldDB" id="A0A8H3TRN0"/>
<evidence type="ECO:0000256" key="9">
    <source>
        <dbReference type="ARBA" id="ARBA00023136"/>
    </source>
</evidence>
<name>A0A8H3TRN0_9TREE</name>
<evidence type="ECO:0000259" key="14">
    <source>
        <dbReference type="Pfam" id="PF01490"/>
    </source>
</evidence>
<feature type="region of interest" description="Disordered" evidence="11">
    <location>
        <begin position="67"/>
        <end position="89"/>
    </location>
</feature>
<comment type="similarity">
    <text evidence="3">Belongs to the amino acid/polyamine transporter 2 family.</text>
</comment>
<dbReference type="SUPFAM" id="SSF57716">
    <property type="entry name" value="Glucocorticoid receptor-like (DNA-binding domain)"/>
    <property type="match status" value="1"/>
</dbReference>
<evidence type="ECO:0008006" key="17">
    <source>
        <dbReference type="Google" id="ProtNLM"/>
    </source>
</evidence>
<feature type="transmembrane region" description="Helical" evidence="12">
    <location>
        <begin position="363"/>
        <end position="380"/>
    </location>
</feature>
<keyword evidence="4" id="KW-0813">Transport</keyword>
<dbReference type="InterPro" id="IPR038630">
    <property type="entry name" value="L24e/L24_sf"/>
</dbReference>
<dbReference type="Pfam" id="PF01490">
    <property type="entry name" value="Aa_trans"/>
    <property type="match status" value="1"/>
</dbReference>
<dbReference type="Proteomes" id="UP000620104">
    <property type="component" value="Unassembled WGS sequence"/>
</dbReference>
<evidence type="ECO:0000256" key="11">
    <source>
        <dbReference type="SAM" id="MobiDB-lite"/>
    </source>
</evidence>
<dbReference type="InterPro" id="IPR013057">
    <property type="entry name" value="AA_transpt_TM"/>
</dbReference>
<keyword evidence="5 12" id="KW-0812">Transmembrane</keyword>
<comment type="subcellular location">
    <subcellularLocation>
        <location evidence="1">Membrane</location>
        <topology evidence="1">Multi-pass membrane protein</topology>
    </subcellularLocation>
</comment>
<dbReference type="PANTHER" id="PTHR22950">
    <property type="entry name" value="AMINO ACID TRANSPORTER"/>
    <property type="match status" value="1"/>
</dbReference>
<dbReference type="CDD" id="cd00472">
    <property type="entry name" value="Ribosomal_L24e_L24"/>
    <property type="match status" value="1"/>
</dbReference>
<evidence type="ECO:0000256" key="2">
    <source>
        <dbReference type="ARBA" id="ARBA00005647"/>
    </source>
</evidence>
<reference evidence="15" key="1">
    <citation type="submission" date="2020-07" db="EMBL/GenBank/DDBJ databases">
        <title>Draft Genome Sequence of a Deep-Sea Yeast, Naganishia (Cryptococcus) liquefaciens strain N6.</title>
        <authorList>
            <person name="Han Y.W."/>
            <person name="Kajitani R."/>
            <person name="Morimoto H."/>
            <person name="Parhat M."/>
            <person name="Tsubouchi H."/>
            <person name="Bakenova O."/>
            <person name="Ogata M."/>
            <person name="Argunhan B."/>
            <person name="Aoki R."/>
            <person name="Kajiwara S."/>
            <person name="Itoh T."/>
            <person name="Iwasaki H."/>
        </authorList>
    </citation>
    <scope>NUCLEOTIDE SEQUENCE</scope>
    <source>
        <strain evidence="15">N6</strain>
    </source>
</reference>
<evidence type="ECO:0000256" key="1">
    <source>
        <dbReference type="ARBA" id="ARBA00004141"/>
    </source>
</evidence>
<dbReference type="EMBL" id="BLZA01000017">
    <property type="protein sequence ID" value="GHJ85967.1"/>
    <property type="molecule type" value="Genomic_DNA"/>
</dbReference>
<organism evidence="15 16">
    <name type="scientific">Naganishia liquefaciens</name>
    <dbReference type="NCBI Taxonomy" id="104408"/>
    <lineage>
        <taxon>Eukaryota</taxon>
        <taxon>Fungi</taxon>
        <taxon>Dikarya</taxon>
        <taxon>Basidiomycota</taxon>
        <taxon>Agaricomycotina</taxon>
        <taxon>Tremellomycetes</taxon>
        <taxon>Filobasidiales</taxon>
        <taxon>Filobasidiaceae</taxon>
        <taxon>Naganishia</taxon>
    </lineage>
</organism>
<feature type="transmembrane region" description="Helical" evidence="12">
    <location>
        <begin position="129"/>
        <end position="151"/>
    </location>
</feature>
<feature type="transmembrane region" description="Helical" evidence="12">
    <location>
        <begin position="281"/>
        <end position="301"/>
    </location>
</feature>
<feature type="domain" description="Amino acid transporter transmembrane" evidence="14">
    <location>
        <begin position="126"/>
        <end position="517"/>
    </location>
</feature>
<feature type="domain" description="Large ribosomal subunit protein eL24-related N-terminal" evidence="13">
    <location>
        <begin position="533"/>
        <end position="597"/>
    </location>
</feature>
<evidence type="ECO:0000256" key="4">
    <source>
        <dbReference type="ARBA" id="ARBA00022448"/>
    </source>
</evidence>
<feature type="transmembrane region" description="Helical" evidence="12">
    <location>
        <begin position="200"/>
        <end position="218"/>
    </location>
</feature>
<evidence type="ECO:0000313" key="15">
    <source>
        <dbReference type="EMBL" id="GHJ85967.1"/>
    </source>
</evidence>
<keyword evidence="10" id="KW-0687">Ribonucleoprotein</keyword>
<feature type="compositionally biased region" description="Basic and acidic residues" evidence="11">
    <location>
        <begin position="643"/>
        <end position="655"/>
    </location>
</feature>
<feature type="transmembrane region" description="Helical" evidence="12">
    <location>
        <begin position="500"/>
        <end position="520"/>
    </location>
</feature>
<evidence type="ECO:0000256" key="8">
    <source>
        <dbReference type="ARBA" id="ARBA00022989"/>
    </source>
</evidence>
<dbReference type="Gene3D" id="6.10.250.1270">
    <property type="match status" value="1"/>
</dbReference>
<evidence type="ECO:0000313" key="16">
    <source>
        <dbReference type="Proteomes" id="UP000620104"/>
    </source>
</evidence>
<keyword evidence="8 12" id="KW-1133">Transmembrane helix</keyword>
<dbReference type="FunFam" id="2.30.170.20:FF:000002">
    <property type="entry name" value="60S ribosomal protein L24"/>
    <property type="match status" value="1"/>
</dbReference>
<keyword evidence="6" id="KW-0029">Amino-acid transport</keyword>
<keyword evidence="9 12" id="KW-0472">Membrane</keyword>
<feature type="compositionally biased region" description="Polar residues" evidence="11">
    <location>
        <begin position="25"/>
        <end position="34"/>
    </location>
</feature>
<feature type="compositionally biased region" description="Gly residues" evidence="11">
    <location>
        <begin position="677"/>
        <end position="686"/>
    </location>
</feature>
<dbReference type="Pfam" id="PF01246">
    <property type="entry name" value="Ribosomal_L24e"/>
    <property type="match status" value="1"/>
</dbReference>
<dbReference type="PANTHER" id="PTHR22950:SF458">
    <property type="entry name" value="SODIUM-COUPLED NEUTRAL AMINO ACID TRANSPORTER 11-RELATED"/>
    <property type="match status" value="1"/>
</dbReference>
<sequence length="686" mass="75084">MAYQVALQDASSPPTSFERPRPPDISSTGASSSPVMHAAEPDVMRKPTRGYGVDVRAAEEYAMGELDDEDGYGRRSMNGHEDSNSASEPLLFNGFSSAREHPAGYEEGRNSLDGYDHLLPEGQGAKSTLMAGIANMSNSILGAGIIGLPFAIAEAGFWTGIALLIVLCGVTDWTIRLIILNAKLAGRDSYIGIMEACFGYYGRVAVSFFQFAFALGGWNVRLRSHHISDTIPHVIASVFPWFATTPVLWLLVNRKFVVFLATVFVSYPLSLYRDIAKLSRASSMALVSMFIIVFSVLVRGPTVDPSLRGSDDNVFSVMHSRVFEAIGVISFAYVCHHNSLLIYGSLHTPTLDRFNTVTHVSTLLSLICCLIMSIAGYLSFTDKTEGNILNNFPSSDALINVARLCFGLNMFTTSPLEAFVCREVIETLYYPDKPFSQRRHVIVTTVLTFSTMLVSMTTCDLGIVLEITGGLSATALAYLFPAMAYYKLCTGPWYSRQKLPAAACTAFGVIVMFLSLVLALKKMWNGEGGAGKMKVELCNFSGQKIYPSKGKLYVRGDSKVFRFIGSKTESLFLQRKNPRKISWTVVYRRMHKKGLAEEVAKKRSRKNVKAQRGIVGADLASIMAKRNAKPEVRNAARQAAITKAKEEKRAKEQTKAQRPKGAAATAQAPKQTFKAGGKAGRQAGGR</sequence>
<dbReference type="InterPro" id="IPR000988">
    <property type="entry name" value="Ribosomal_eL24-rel_N"/>
</dbReference>
<keyword evidence="16" id="KW-1185">Reference proteome</keyword>
<dbReference type="GO" id="GO:0022626">
    <property type="term" value="C:cytosolic ribosome"/>
    <property type="evidence" value="ECO:0007669"/>
    <property type="project" value="UniProtKB-ARBA"/>
</dbReference>
<dbReference type="GO" id="GO:0015179">
    <property type="term" value="F:L-amino acid transmembrane transporter activity"/>
    <property type="evidence" value="ECO:0007669"/>
    <property type="project" value="TreeGrafter"/>
</dbReference>
<gene>
    <name evidence="15" type="ORF">NliqN6_2369</name>
</gene>
<evidence type="ECO:0000256" key="12">
    <source>
        <dbReference type="SAM" id="Phobius"/>
    </source>
</evidence>
<comment type="caution">
    <text evidence="15">The sequence shown here is derived from an EMBL/GenBank/DDBJ whole genome shotgun (WGS) entry which is preliminary data.</text>
</comment>
<dbReference type="GO" id="GO:1990904">
    <property type="term" value="C:ribonucleoprotein complex"/>
    <property type="evidence" value="ECO:0007669"/>
    <property type="project" value="UniProtKB-KW"/>
</dbReference>
<dbReference type="Gene3D" id="2.30.170.20">
    <property type="entry name" value="Ribosomal protein L24e"/>
    <property type="match status" value="1"/>
</dbReference>
<protein>
    <recommendedName>
        <fullName evidence="17">Amino acid transporter</fullName>
    </recommendedName>
</protein>
<feature type="transmembrane region" description="Helical" evidence="12">
    <location>
        <begin position="256"/>
        <end position="275"/>
    </location>
</feature>
<keyword evidence="7" id="KW-0689">Ribosomal protein</keyword>
<proteinExistence type="inferred from homology"/>
<evidence type="ECO:0000256" key="5">
    <source>
        <dbReference type="ARBA" id="ARBA00022692"/>
    </source>
</evidence>
<feature type="region of interest" description="Disordered" evidence="11">
    <location>
        <begin position="630"/>
        <end position="686"/>
    </location>
</feature>
<dbReference type="OrthoDB" id="28208at2759"/>
<comment type="similarity">
    <text evidence="2">Belongs to the eukaryotic ribosomal protein eL24 family.</text>
</comment>
<accession>A0A8H3TRN0</accession>
<evidence type="ECO:0000256" key="3">
    <source>
        <dbReference type="ARBA" id="ARBA00008066"/>
    </source>
</evidence>
<evidence type="ECO:0000256" key="10">
    <source>
        <dbReference type="ARBA" id="ARBA00023274"/>
    </source>
</evidence>
<dbReference type="GO" id="GO:0005783">
    <property type="term" value="C:endoplasmic reticulum"/>
    <property type="evidence" value="ECO:0007669"/>
    <property type="project" value="TreeGrafter"/>
</dbReference>